<dbReference type="Proteomes" id="UP000002045">
    <property type="component" value="Chromosome"/>
</dbReference>
<sequence>MTDSRNIQEKGGCVAIALIDHCYSILPTGNRQQAISLLNRSGFLVSSERIQHDGGKESIFIHFTGSYLELIEIIDLNQFESSCTVTELRASKFGYPYALVAATGKIKNCANKLKKFYQDVADIRYVIPNMQGWEKAAWAILNIPEHYTPGCYFQFIQYLLRKPSWAEINYGQNNIYGVCGFYFCTNTPIEDREHWYNFFSLIGDCYKFEGKTLSIGIQQIYWLHPDEFYAYFGVEPNLDESQGARLSAVKLLSSDIEVSFNYLKKGGFLIEGYTEQGFYTKIDPSLGYALHIVKGNGAFDYAEDINRRLLE</sequence>
<proteinExistence type="predicted"/>
<dbReference type="STRING" id="406818.XBJ1_2177"/>
<accession>D3V130</accession>
<dbReference type="KEGG" id="xbo:XBJ1_2177"/>
<dbReference type="EMBL" id="FN667741">
    <property type="protein sequence ID" value="CBJ81303.1"/>
    <property type="molecule type" value="Genomic_DNA"/>
</dbReference>
<evidence type="ECO:0000313" key="2">
    <source>
        <dbReference type="Proteomes" id="UP000002045"/>
    </source>
</evidence>
<organism evidence="1 2">
    <name type="scientific">Xenorhabdus bovienii (strain SS-2004)</name>
    <name type="common">Xenorhabdus nematophila subsp. bovienii</name>
    <dbReference type="NCBI Taxonomy" id="406818"/>
    <lineage>
        <taxon>Bacteria</taxon>
        <taxon>Pseudomonadati</taxon>
        <taxon>Pseudomonadota</taxon>
        <taxon>Gammaproteobacteria</taxon>
        <taxon>Enterobacterales</taxon>
        <taxon>Morganellaceae</taxon>
        <taxon>Xenorhabdus</taxon>
    </lineage>
</organism>
<evidence type="ECO:0000313" key="1">
    <source>
        <dbReference type="EMBL" id="CBJ81303.1"/>
    </source>
</evidence>
<dbReference type="AlphaFoldDB" id="D3V130"/>
<protein>
    <submittedName>
        <fullName evidence="1">Uncharacterized protein</fullName>
    </submittedName>
</protein>
<gene>
    <name evidence="1" type="ordered locus">XBJ1_2177</name>
</gene>
<name>D3V130_XENBS</name>
<reference evidence="1 2" key="1">
    <citation type="journal article" date="2011" name="PLoS ONE">
        <title>The entomopathogenic bacterial endosymbionts xenorhabdus and photorhabdus: convergent lifestyles from divergent genomes.</title>
        <authorList>
            <person name="Chaston J.M."/>
            <person name="Suen G."/>
            <person name="Tucker S.L."/>
            <person name="Andersen A.W."/>
            <person name="Bhasin A."/>
            <person name="Bode E."/>
            <person name="Bode H.B."/>
            <person name="Brachmann A.O."/>
            <person name="Cowles C.E."/>
            <person name="Cowles K.N."/>
            <person name="Darby C."/>
            <person name="de Leon L."/>
            <person name="Drace K."/>
            <person name="Du Z."/>
            <person name="Givaudan A."/>
            <person name="Herbert Tran E.E."/>
            <person name="Jewell K.A."/>
            <person name="Knack J.J."/>
            <person name="Krasomil-Osterfeld K.C."/>
            <person name="Kukor R."/>
            <person name="Lanois A."/>
            <person name="Latreille P."/>
            <person name="Leimgruber N.K."/>
            <person name="Lipke C.M."/>
            <person name="Liu R."/>
            <person name="Lu X."/>
            <person name="Martens E.C."/>
            <person name="Marri P.R."/>
            <person name="Medigue C."/>
            <person name="Menard M.L."/>
            <person name="Miller N.M."/>
            <person name="Morales-Soto N."/>
            <person name="Norton S."/>
            <person name="Ogier J.C."/>
            <person name="Orchard S.S."/>
            <person name="Park D."/>
            <person name="Park Y."/>
            <person name="Qurollo B.A."/>
            <person name="Sugar D.R."/>
            <person name="Richards G.R."/>
            <person name="Rouy Z."/>
            <person name="Slominski B."/>
            <person name="Slominski K."/>
            <person name="Snyder H."/>
            <person name="Tjaden B.C."/>
            <person name="van der Hoeven R."/>
            <person name="Welch R.D."/>
            <person name="Wheeler C."/>
            <person name="Xiang B."/>
            <person name="Barbazuk B."/>
            <person name="Gaudriault S."/>
            <person name="Goodner B."/>
            <person name="Slater S.C."/>
            <person name="Forst S."/>
            <person name="Goldman B.S."/>
            <person name="Goodrich-Blair H."/>
        </authorList>
    </citation>
    <scope>NUCLEOTIDE SEQUENCE [LARGE SCALE GENOMIC DNA]</scope>
    <source>
        <strain evidence="1 2">SS-2004</strain>
    </source>
</reference>
<dbReference type="HOGENOM" id="CLU_894160_0_0_6"/>